<dbReference type="Proteomes" id="UP001575622">
    <property type="component" value="Unassembled WGS sequence"/>
</dbReference>
<dbReference type="PANTHER" id="PTHR43877:SF1">
    <property type="entry name" value="ACETYLTRANSFERASE"/>
    <property type="match status" value="1"/>
</dbReference>
<dbReference type="InterPro" id="IPR000182">
    <property type="entry name" value="GNAT_dom"/>
</dbReference>
<dbReference type="EMBL" id="JBHDLN010000018">
    <property type="protein sequence ID" value="MFB0846023.1"/>
    <property type="molecule type" value="Genomic_DNA"/>
</dbReference>
<protein>
    <submittedName>
        <fullName evidence="4">N-acetyltransferase family protein</fullName>
    </submittedName>
</protein>
<evidence type="ECO:0000256" key="2">
    <source>
        <dbReference type="ARBA" id="ARBA00023315"/>
    </source>
</evidence>
<reference evidence="4 5" key="1">
    <citation type="submission" date="2024-09" db="EMBL/GenBank/DDBJ databases">
        <authorList>
            <person name="Makale K.P.P."/>
            <person name="Makhzoum A."/>
            <person name="Rantong G."/>
            <person name="Rahube T.O."/>
        </authorList>
    </citation>
    <scope>NUCLEOTIDE SEQUENCE [LARGE SCALE GENOMIC DNA]</scope>
    <source>
        <strain evidence="4 5">KM_D13</strain>
    </source>
</reference>
<dbReference type="InterPro" id="IPR016181">
    <property type="entry name" value="Acyl_CoA_acyltransferase"/>
</dbReference>
<dbReference type="PROSITE" id="PS51186">
    <property type="entry name" value="GNAT"/>
    <property type="match status" value="2"/>
</dbReference>
<evidence type="ECO:0000256" key="1">
    <source>
        <dbReference type="ARBA" id="ARBA00022679"/>
    </source>
</evidence>
<feature type="domain" description="N-acetyltransferase" evidence="3">
    <location>
        <begin position="3"/>
        <end position="163"/>
    </location>
</feature>
<dbReference type="InterPro" id="IPR050832">
    <property type="entry name" value="Bact_Acetyltransf"/>
</dbReference>
<accession>A0ABV4V7F5</accession>
<comment type="caution">
    <text evidence="4">The sequence shown here is derived from an EMBL/GenBank/DDBJ whole genome shotgun (WGS) entry which is preliminary data.</text>
</comment>
<organism evidence="4 5">
    <name type="scientific">Paenibacillus oleatilyticus</name>
    <dbReference type="NCBI Taxonomy" id="2594886"/>
    <lineage>
        <taxon>Bacteria</taxon>
        <taxon>Bacillati</taxon>
        <taxon>Bacillota</taxon>
        <taxon>Bacilli</taxon>
        <taxon>Bacillales</taxon>
        <taxon>Paenibacillaceae</taxon>
        <taxon>Paenibacillus</taxon>
    </lineage>
</organism>
<evidence type="ECO:0000259" key="3">
    <source>
        <dbReference type="PROSITE" id="PS51186"/>
    </source>
</evidence>
<evidence type="ECO:0000313" key="5">
    <source>
        <dbReference type="Proteomes" id="UP001575622"/>
    </source>
</evidence>
<dbReference type="Pfam" id="PF00583">
    <property type="entry name" value="Acetyltransf_1"/>
    <property type="match status" value="2"/>
</dbReference>
<evidence type="ECO:0000313" key="4">
    <source>
        <dbReference type="EMBL" id="MFB0846023.1"/>
    </source>
</evidence>
<dbReference type="SUPFAM" id="SSF55729">
    <property type="entry name" value="Acyl-CoA N-acyltransferases (Nat)"/>
    <property type="match status" value="2"/>
</dbReference>
<dbReference type="Gene3D" id="3.40.630.30">
    <property type="match status" value="1"/>
</dbReference>
<feature type="domain" description="N-acetyltransferase" evidence="3">
    <location>
        <begin position="179"/>
        <end position="330"/>
    </location>
</feature>
<proteinExistence type="predicted"/>
<name>A0ABV4V7F5_9BACL</name>
<keyword evidence="2" id="KW-0012">Acyltransferase</keyword>
<dbReference type="CDD" id="cd04301">
    <property type="entry name" value="NAT_SF"/>
    <property type="match status" value="1"/>
</dbReference>
<dbReference type="PANTHER" id="PTHR43877">
    <property type="entry name" value="AMINOALKYLPHOSPHONATE N-ACETYLTRANSFERASE-RELATED-RELATED"/>
    <property type="match status" value="1"/>
</dbReference>
<dbReference type="RefSeq" id="WP_373956031.1">
    <property type="nucleotide sequence ID" value="NZ_JBHDLN010000018.1"/>
</dbReference>
<keyword evidence="5" id="KW-1185">Reference proteome</keyword>
<gene>
    <name evidence="4" type="ORF">ACEU3E_27910</name>
</gene>
<sequence length="339" mass="38691">MSIELRPLRLPDDYEALAALLNTCWSEPCTAQRLEEDDAKLYEVGHTYLDDNGLLAGYDRTRRVAVTEQDVIVGYVWSWRAPWTEPGHLNNTLIVAGEYRRQGAGQLLLEHVIDWGTALGATILVTEVWDDHPDALQFAERRGFAVERHVFQSVLDLDRVDPDRLHEPETLKLLENGGLRFLTLADEPGEESERKLYELYKETLVDIPGYTGEVPDFQEWRKWYLMAEGYAPERVIITADGDNYVGVTNVLHNRQTNGMYHEYTGVKRAYRGRKIAQGLKIKAMLLAKERNAAYIRTDNDSMNAPILRINRSLGYEPLRGTYRLTAKLRDVAQLAAKGV</sequence>
<keyword evidence="1" id="KW-0808">Transferase</keyword>